<feature type="transmembrane region" description="Helical" evidence="10">
    <location>
        <begin position="32"/>
        <end position="52"/>
    </location>
</feature>
<dbReference type="NCBIfam" id="NF006341">
    <property type="entry name" value="PRK08568.1-5"/>
    <property type="match status" value="1"/>
</dbReference>
<dbReference type="GO" id="GO:0006605">
    <property type="term" value="P:protein targeting"/>
    <property type="evidence" value="ECO:0007669"/>
    <property type="project" value="UniProtKB-UniRule"/>
</dbReference>
<dbReference type="PANTHER" id="PTHR10906">
    <property type="entry name" value="SECY/SEC61-ALPHA FAMILY MEMBER"/>
    <property type="match status" value="1"/>
</dbReference>
<accession>A0A1H7NVB8</accession>
<feature type="transmembrane region" description="Helical" evidence="10">
    <location>
        <begin position="330"/>
        <end position="351"/>
    </location>
</feature>
<dbReference type="InterPro" id="IPR019561">
    <property type="entry name" value="Translocon_Sec61/SecY_plug_dom"/>
</dbReference>
<sequence>MSSLEFLEPVFKIVPEVKSPVHREDFNEKLKWTALVLVLYFILTQIPLYGLAPGAIDSFAQLRAVMAGSFGSILTLGIGPIVTASIVLQLLVGSNLLDLDLSSHKDKSHFQATQKILSIVFTFFEASVLVLTGNLVPIDGSYTLILIIQLVVGALVIIYLDEVVSKWGFGSGIGLFIAAGVCQAIIVGTFSILNGSDGLLAGIIPKFIQLATGGTFDFSILVPLIATIIVFVVVLYGEAMKVEIPISHGQVKGHGRIRGSVGKYPLKFVYSSNMPVILTSALLVNVTLFANVFQKIGVPILGHLQNGKAVDGIAWLLSTPNLTMFITEPIHVLVYALFFIACCILFSYLWVEISGLNAKKISEQLHKSGIQIPGFRSSKRQLYKILKKYIPALTIISGVYVGLIAFLADLTGALGGGTGVLLTVGILHKLYEEMAQEQLMSANPVLRKVLGGD</sequence>
<protein>
    <recommendedName>
        <fullName evidence="10 11">Protein translocase subunit SecY</fullName>
    </recommendedName>
    <alternativeName>
        <fullName evidence="10">Protein transport protein SEC61 subunit alpha homolog</fullName>
    </alternativeName>
</protein>
<dbReference type="OrthoDB" id="371914at2157"/>
<dbReference type="InterPro" id="IPR002208">
    <property type="entry name" value="SecY/SEC61-alpha"/>
</dbReference>
<evidence type="ECO:0000256" key="10">
    <source>
        <dbReference type="HAMAP-Rule" id="MF_01465"/>
    </source>
</evidence>
<dbReference type="PROSITE" id="PS00755">
    <property type="entry name" value="SECY_1"/>
    <property type="match status" value="1"/>
</dbReference>
<dbReference type="PRINTS" id="PR00303">
    <property type="entry name" value="SECYTRNLCASE"/>
</dbReference>
<feature type="transmembrane region" description="Helical" evidence="10">
    <location>
        <begin position="268"/>
        <end position="293"/>
    </location>
</feature>
<feature type="transmembrane region" description="Helical" evidence="10">
    <location>
        <begin position="213"/>
        <end position="236"/>
    </location>
</feature>
<dbReference type="RefSeq" id="WP_069574677.1">
    <property type="nucleotide sequence ID" value="NZ_FOAK01000013.1"/>
</dbReference>
<comment type="function">
    <text evidence="10 11">The central subunit of the protein translocation channel SecYEG. Consists of two halves formed by TMs 1-5 and 6-10. These two domains form a lateral gate at the front which open onto the bilayer between TMs 2 and 7, and are clamped together by SecE at the back. The channel is closed by both a pore ring composed of hydrophobic SecY resides and a short helix (helix 2A) on the extracellular side of the membrane which forms a plug. The plug probably moves laterally to allow the channel to open. The ring and the pore may move independently.</text>
</comment>
<evidence type="ECO:0000256" key="9">
    <source>
        <dbReference type="ARBA" id="ARBA00023136"/>
    </source>
</evidence>
<feature type="transmembrane region" description="Helical" evidence="10">
    <location>
        <begin position="389"/>
        <end position="407"/>
    </location>
</feature>
<feature type="transmembrane region" description="Helical" evidence="10">
    <location>
        <begin position="72"/>
        <end position="96"/>
    </location>
</feature>
<dbReference type="Pfam" id="PF00344">
    <property type="entry name" value="SecY"/>
    <property type="match status" value="1"/>
</dbReference>
<feature type="transmembrane region" description="Helical" evidence="10">
    <location>
        <begin position="172"/>
        <end position="193"/>
    </location>
</feature>
<evidence type="ECO:0000259" key="14">
    <source>
        <dbReference type="Pfam" id="PF10559"/>
    </source>
</evidence>
<keyword evidence="8 10" id="KW-0811">Translocation</keyword>
<feature type="transmembrane region" description="Helical" evidence="10">
    <location>
        <begin position="413"/>
        <end position="431"/>
    </location>
</feature>
<dbReference type="AlphaFoldDB" id="A0A1H7NVB8"/>
<evidence type="ECO:0000256" key="5">
    <source>
        <dbReference type="ARBA" id="ARBA00022692"/>
    </source>
</evidence>
<dbReference type="InterPro" id="IPR023201">
    <property type="entry name" value="SecY_dom_sf"/>
</dbReference>
<organism evidence="15 16">
    <name type="scientific">Methanobrevibacter gottschalkii</name>
    <dbReference type="NCBI Taxonomy" id="190974"/>
    <lineage>
        <taxon>Archaea</taxon>
        <taxon>Methanobacteriati</taxon>
        <taxon>Methanobacteriota</taxon>
        <taxon>Methanomada group</taxon>
        <taxon>Methanobacteria</taxon>
        <taxon>Methanobacteriales</taxon>
        <taxon>Methanobacteriaceae</taxon>
        <taxon>Methanobrevibacter</taxon>
    </lineage>
</organism>
<proteinExistence type="inferred from homology"/>
<evidence type="ECO:0000313" key="15">
    <source>
        <dbReference type="EMBL" id="SEL26968.1"/>
    </source>
</evidence>
<keyword evidence="9 10" id="KW-0472">Membrane</keyword>
<dbReference type="Pfam" id="PF10559">
    <property type="entry name" value="Plug_translocon"/>
    <property type="match status" value="1"/>
</dbReference>
<evidence type="ECO:0000313" key="16">
    <source>
        <dbReference type="Proteomes" id="UP000199506"/>
    </source>
</evidence>
<comment type="similarity">
    <text evidence="2 10 13">Belongs to the SecY/SEC61-alpha family.</text>
</comment>
<dbReference type="InterPro" id="IPR026593">
    <property type="entry name" value="SecY"/>
</dbReference>
<dbReference type="PIRSF" id="PIRSF004557">
    <property type="entry name" value="SecY"/>
    <property type="match status" value="1"/>
</dbReference>
<evidence type="ECO:0000256" key="4">
    <source>
        <dbReference type="ARBA" id="ARBA00022475"/>
    </source>
</evidence>
<dbReference type="NCBIfam" id="TIGR00967">
    <property type="entry name" value="3a0501s007"/>
    <property type="match status" value="1"/>
</dbReference>
<keyword evidence="7 10" id="KW-1133">Transmembrane helix</keyword>
<evidence type="ECO:0000256" key="12">
    <source>
        <dbReference type="RuleBase" id="RU003484"/>
    </source>
</evidence>
<keyword evidence="5 10" id="KW-0812">Transmembrane</keyword>
<dbReference type="Proteomes" id="UP000199506">
    <property type="component" value="Unassembled WGS sequence"/>
</dbReference>
<feature type="transmembrane region" description="Helical" evidence="10">
    <location>
        <begin position="142"/>
        <end position="160"/>
    </location>
</feature>
<name>A0A1H7NVB8_9EURY</name>
<evidence type="ECO:0000256" key="11">
    <source>
        <dbReference type="RuleBase" id="RU000537"/>
    </source>
</evidence>
<dbReference type="SUPFAM" id="SSF103491">
    <property type="entry name" value="Preprotein translocase SecY subunit"/>
    <property type="match status" value="1"/>
</dbReference>
<feature type="transmembrane region" description="Helical" evidence="10">
    <location>
        <begin position="116"/>
        <end position="136"/>
    </location>
</feature>
<comment type="subcellular location">
    <subcellularLocation>
        <location evidence="10">Cell membrane</location>
        <topology evidence="10">Multi-pass membrane protein</topology>
    </subcellularLocation>
    <subcellularLocation>
        <location evidence="1">Endomembrane system</location>
        <topology evidence="1">Multi-pass membrane protein</topology>
    </subcellularLocation>
    <subcellularLocation>
        <location evidence="12">Membrane</location>
        <topology evidence="12">Multi-pass membrane protein</topology>
    </subcellularLocation>
</comment>
<dbReference type="HAMAP" id="MF_01465">
    <property type="entry name" value="SecY"/>
    <property type="match status" value="1"/>
</dbReference>
<keyword evidence="6 10" id="KW-0653">Protein transport</keyword>
<dbReference type="GO" id="GO:0012505">
    <property type="term" value="C:endomembrane system"/>
    <property type="evidence" value="ECO:0007669"/>
    <property type="project" value="UniProtKB-SubCell"/>
</dbReference>
<dbReference type="Gene3D" id="1.10.3370.10">
    <property type="entry name" value="SecY subunit domain"/>
    <property type="match status" value="1"/>
</dbReference>
<dbReference type="PROSITE" id="PS00756">
    <property type="entry name" value="SECY_2"/>
    <property type="match status" value="1"/>
</dbReference>
<keyword evidence="3 10" id="KW-0813">Transport</keyword>
<evidence type="ECO:0000256" key="2">
    <source>
        <dbReference type="ARBA" id="ARBA00005751"/>
    </source>
</evidence>
<dbReference type="GO" id="GO:0065002">
    <property type="term" value="P:intracellular protein transmembrane transport"/>
    <property type="evidence" value="ECO:0007669"/>
    <property type="project" value="UniProtKB-UniRule"/>
</dbReference>
<evidence type="ECO:0000256" key="7">
    <source>
        <dbReference type="ARBA" id="ARBA00022989"/>
    </source>
</evidence>
<dbReference type="GO" id="GO:0005886">
    <property type="term" value="C:plasma membrane"/>
    <property type="evidence" value="ECO:0007669"/>
    <property type="project" value="UniProtKB-SubCell"/>
</dbReference>
<evidence type="ECO:0000256" key="6">
    <source>
        <dbReference type="ARBA" id="ARBA00022927"/>
    </source>
</evidence>
<comment type="subunit">
    <text evidence="10">Component of the Sec protein translocase complex. Heterotrimer consisting of alpha (SecY), beta (SecG) and gamma (SecE) subunits. The heterotrimers can form oligomers, although 1 heterotrimer is thought to be able to translocate proteins. Interacts with the ribosome. May interact with SecDF, and other proteins may be involved.</text>
</comment>
<feature type="domain" description="Translocon Sec61/SecY plug" evidence="14">
    <location>
        <begin position="38"/>
        <end position="71"/>
    </location>
</feature>
<evidence type="ECO:0000256" key="13">
    <source>
        <dbReference type="RuleBase" id="RU004349"/>
    </source>
</evidence>
<evidence type="ECO:0000256" key="3">
    <source>
        <dbReference type="ARBA" id="ARBA00022448"/>
    </source>
</evidence>
<gene>
    <name evidence="10" type="primary">secY</name>
    <name evidence="15" type="ORF">SAMN05216439_0271</name>
</gene>
<dbReference type="EMBL" id="FOAK01000013">
    <property type="protein sequence ID" value="SEL26968.1"/>
    <property type="molecule type" value="Genomic_DNA"/>
</dbReference>
<dbReference type="STRING" id="190974.SAMN05216439_0271"/>
<keyword evidence="4 10" id="KW-1003">Cell membrane</keyword>
<reference evidence="15 16" key="1">
    <citation type="submission" date="2016-10" db="EMBL/GenBank/DDBJ databases">
        <authorList>
            <person name="de Groot N.N."/>
        </authorList>
    </citation>
    <scope>NUCLEOTIDE SEQUENCE [LARGE SCALE GENOMIC DNA]</scope>
    <source>
        <strain evidence="15 16">DSM 11978</strain>
    </source>
</reference>
<dbReference type="InterPro" id="IPR030659">
    <property type="entry name" value="SecY_CS"/>
</dbReference>
<evidence type="ECO:0000256" key="8">
    <source>
        <dbReference type="ARBA" id="ARBA00023010"/>
    </source>
</evidence>
<evidence type="ECO:0000256" key="1">
    <source>
        <dbReference type="ARBA" id="ARBA00004127"/>
    </source>
</evidence>